<evidence type="ECO:0000313" key="1">
    <source>
        <dbReference type="EMBL" id="MBB6136082.1"/>
    </source>
</evidence>
<sequence>MLRAYAYVDGSDLDEIGDQLAEVFANFLPTWGISSARLVNDKSPRTPDLHGDDLPDWNLGLNFETERLSLAEFNQLILFLSRTAEQTQREFVIGGYGPSSRFAEDWGYIGTHVERPELQSLQDILVGPQR</sequence>
<gene>
    <name evidence="1" type="ORF">HD842_004259</name>
</gene>
<protein>
    <submittedName>
        <fullName evidence="1">Uncharacterized protein</fullName>
    </submittedName>
</protein>
<comment type="caution">
    <text evidence="1">The sequence shown here is derived from an EMBL/GenBank/DDBJ whole genome shotgun (WGS) entry which is preliminary data.</text>
</comment>
<evidence type="ECO:0000313" key="2">
    <source>
        <dbReference type="Proteomes" id="UP000540787"/>
    </source>
</evidence>
<proteinExistence type="predicted"/>
<accession>A0A7W9X3X9</accession>
<reference evidence="1 2" key="1">
    <citation type="submission" date="2020-08" db="EMBL/GenBank/DDBJ databases">
        <title>The Agave Microbiome: Exploring the role of microbial communities in plant adaptations to desert environments.</title>
        <authorList>
            <person name="Partida-Martinez L.P."/>
        </authorList>
    </citation>
    <scope>NUCLEOTIDE SEQUENCE [LARGE SCALE GENOMIC DNA]</scope>
    <source>
        <strain evidence="1 2">AT3.2</strain>
    </source>
</reference>
<dbReference type="AlphaFoldDB" id="A0A7W9X3X9"/>
<dbReference type="RefSeq" id="WP_183557041.1">
    <property type="nucleotide sequence ID" value="NZ_JACHBX010000005.1"/>
</dbReference>
<dbReference type="Proteomes" id="UP000540787">
    <property type="component" value="Unassembled WGS sequence"/>
</dbReference>
<keyword evidence="2" id="KW-1185">Reference proteome</keyword>
<name>A0A7W9X3X9_9BURK</name>
<organism evidence="1 2">
    <name type="scientific">Massilia aurea</name>
    <dbReference type="NCBI Taxonomy" id="373040"/>
    <lineage>
        <taxon>Bacteria</taxon>
        <taxon>Pseudomonadati</taxon>
        <taxon>Pseudomonadota</taxon>
        <taxon>Betaproteobacteria</taxon>
        <taxon>Burkholderiales</taxon>
        <taxon>Oxalobacteraceae</taxon>
        <taxon>Telluria group</taxon>
        <taxon>Massilia</taxon>
    </lineage>
</organism>
<dbReference type="EMBL" id="JACHBX010000005">
    <property type="protein sequence ID" value="MBB6136082.1"/>
    <property type="molecule type" value="Genomic_DNA"/>
</dbReference>